<dbReference type="OMA" id="WGKATET"/>
<evidence type="ECO:0000256" key="3">
    <source>
        <dbReference type="ARBA" id="ARBA00022525"/>
    </source>
</evidence>
<dbReference type="AlphaFoldDB" id="A0A833WUI3"/>
<comment type="similarity">
    <text evidence="2 5">Belongs to the RxLR effector family.</text>
</comment>
<evidence type="ECO:0000313" key="7">
    <source>
        <dbReference type="EMBL" id="KAF4146053.1"/>
    </source>
</evidence>
<evidence type="ECO:0000256" key="1">
    <source>
        <dbReference type="ARBA" id="ARBA00004613"/>
    </source>
</evidence>
<dbReference type="Proteomes" id="UP000704712">
    <property type="component" value="Unassembled WGS sequence"/>
</dbReference>
<proteinExistence type="inferred from homology"/>
<name>A0A833WUI3_PHYIN</name>
<evidence type="ECO:0000313" key="8">
    <source>
        <dbReference type="Proteomes" id="UP000602510"/>
    </source>
</evidence>
<evidence type="ECO:0000256" key="4">
    <source>
        <dbReference type="ARBA" id="ARBA00022729"/>
    </source>
</evidence>
<dbReference type="EMBL" id="JAACNO010000648">
    <property type="protein sequence ID" value="KAF4146053.1"/>
    <property type="molecule type" value="Genomic_DNA"/>
</dbReference>
<gene>
    <name evidence="6" type="ORF">GN244_ATG10134</name>
    <name evidence="7" type="ORF">GN958_ATG04719</name>
</gene>
<protein>
    <recommendedName>
        <fullName evidence="5">RxLR effector protein</fullName>
    </recommendedName>
</protein>
<dbReference type="EMBL" id="WSZM01000232">
    <property type="protein sequence ID" value="KAF4037806.1"/>
    <property type="molecule type" value="Genomic_DNA"/>
</dbReference>
<keyword evidence="4 5" id="KW-0732">Signal</keyword>
<evidence type="ECO:0000256" key="5">
    <source>
        <dbReference type="RuleBase" id="RU367124"/>
    </source>
</evidence>
<comment type="domain">
    <text evidence="5">The RxLR-dEER motif acts to carry the protein into the host cell cytoplasm through binding to cell surface phosphatidylinositol-3-phosphate.</text>
</comment>
<accession>A0A833WUI3</accession>
<evidence type="ECO:0000313" key="6">
    <source>
        <dbReference type="EMBL" id="KAF4037806.1"/>
    </source>
</evidence>
<feature type="signal peptide" evidence="5">
    <location>
        <begin position="1"/>
        <end position="22"/>
    </location>
</feature>
<feature type="chain" id="PRO_5044948273" description="RxLR effector protein" evidence="5">
    <location>
        <begin position="23"/>
        <end position="197"/>
    </location>
</feature>
<comment type="subcellular location">
    <subcellularLocation>
        <location evidence="1 5">Secreted</location>
    </subcellularLocation>
</comment>
<dbReference type="Pfam" id="PF16810">
    <property type="entry name" value="RXLR"/>
    <property type="match status" value="1"/>
</dbReference>
<dbReference type="Proteomes" id="UP000602510">
    <property type="component" value="Unassembled WGS sequence"/>
</dbReference>
<reference evidence="6" key="1">
    <citation type="submission" date="2020-04" db="EMBL/GenBank/DDBJ databases">
        <title>Hybrid Assembly of Korean Phytophthora infestans isolates.</title>
        <authorList>
            <person name="Prokchorchik M."/>
            <person name="Lee Y."/>
            <person name="Seo J."/>
            <person name="Cho J.-H."/>
            <person name="Park Y.-E."/>
            <person name="Jang D.-C."/>
            <person name="Im J.-S."/>
            <person name="Choi J.-G."/>
            <person name="Park H.-J."/>
            <person name="Lee G.-B."/>
            <person name="Lee Y.-G."/>
            <person name="Hong S.-Y."/>
            <person name="Cho K."/>
            <person name="Sohn K.H."/>
        </authorList>
    </citation>
    <scope>NUCLEOTIDE SEQUENCE</scope>
    <source>
        <strain evidence="6">KR_1_A1</strain>
        <strain evidence="7">KR_2_A2</strain>
    </source>
</reference>
<evidence type="ECO:0000256" key="2">
    <source>
        <dbReference type="ARBA" id="ARBA00010400"/>
    </source>
</evidence>
<organism evidence="6 8">
    <name type="scientific">Phytophthora infestans</name>
    <name type="common">Potato late blight agent</name>
    <name type="synonym">Botrytis infestans</name>
    <dbReference type="NCBI Taxonomy" id="4787"/>
    <lineage>
        <taxon>Eukaryota</taxon>
        <taxon>Sar</taxon>
        <taxon>Stramenopiles</taxon>
        <taxon>Oomycota</taxon>
        <taxon>Peronosporomycetes</taxon>
        <taxon>Peronosporales</taxon>
        <taxon>Peronosporaceae</taxon>
        <taxon>Phytophthora</taxon>
    </lineage>
</organism>
<keyword evidence="8" id="KW-1185">Reference proteome</keyword>
<dbReference type="InterPro" id="IPR031825">
    <property type="entry name" value="RXLR"/>
</dbReference>
<keyword evidence="3 5" id="KW-0964">Secreted</keyword>
<comment type="caution">
    <text evidence="6">The sequence shown here is derived from an EMBL/GenBank/DDBJ whole genome shotgun (WGS) entry which is preliminary data.</text>
</comment>
<comment type="function">
    <text evidence="5">Effector that suppresses plant defense responses during pathogen infection.</text>
</comment>
<sequence>MQSRYILLVAVATLVSTQETSGATLSMSSSSPLNEHESIRINHRFLRTHTEDHAVEEEERAPWDFKKFSANLADLGKLKLPDLAKLKQSLPDWDKIAGYGKATGTAAKLASAKSFDERLAIINGVKDIDEMNALFLMTKPLLKNVLPDYDDTTSLEALLRMIKSSDLDDDMKALALIAFQRYEGSLKAGTSKLDVNP</sequence>